<evidence type="ECO:0000256" key="2">
    <source>
        <dbReference type="ARBA" id="ARBA00023125"/>
    </source>
</evidence>
<dbReference type="GO" id="GO:0003677">
    <property type="term" value="F:DNA binding"/>
    <property type="evidence" value="ECO:0007669"/>
    <property type="project" value="UniProtKB-KW"/>
</dbReference>
<dbReference type="AlphaFoldDB" id="A0A375YP18"/>
<dbReference type="PROSITE" id="PS50043">
    <property type="entry name" value="HTH_LUXR_2"/>
    <property type="match status" value="1"/>
</dbReference>
<dbReference type="PROSITE" id="PS00622">
    <property type="entry name" value="HTH_LUXR_1"/>
    <property type="match status" value="1"/>
</dbReference>
<proteinExistence type="predicted"/>
<dbReference type="InterPro" id="IPR041664">
    <property type="entry name" value="AAA_16"/>
</dbReference>
<dbReference type="STRING" id="39692.BST38_20085"/>
<dbReference type="InterPro" id="IPR000792">
    <property type="entry name" value="Tscrpt_reg_LuxR_C"/>
</dbReference>
<organism evidence="5 6">
    <name type="scientific">Mycolicibacterium parafortuitum</name>
    <name type="common">Mycobacterium parafortuitum</name>
    <dbReference type="NCBI Taxonomy" id="39692"/>
    <lineage>
        <taxon>Bacteria</taxon>
        <taxon>Bacillati</taxon>
        <taxon>Actinomycetota</taxon>
        <taxon>Actinomycetes</taxon>
        <taxon>Mycobacteriales</taxon>
        <taxon>Mycobacteriaceae</taxon>
        <taxon>Mycolicibacterium</taxon>
    </lineage>
</organism>
<gene>
    <name evidence="5" type="ORF">MPP7335_04676</name>
</gene>
<feature type="domain" description="HTH luxR-type" evidence="4">
    <location>
        <begin position="801"/>
        <end position="866"/>
    </location>
</feature>
<keyword evidence="1" id="KW-0805">Transcription regulation</keyword>
<keyword evidence="6" id="KW-1185">Reference proteome</keyword>
<keyword evidence="2" id="KW-0238">DNA-binding</keyword>
<dbReference type="CDD" id="cd06170">
    <property type="entry name" value="LuxR_C_like"/>
    <property type="match status" value="1"/>
</dbReference>
<dbReference type="InterPro" id="IPR027417">
    <property type="entry name" value="P-loop_NTPase"/>
</dbReference>
<dbReference type="Pfam" id="PF13191">
    <property type="entry name" value="AAA_16"/>
    <property type="match status" value="1"/>
</dbReference>
<dbReference type="SMART" id="SM00421">
    <property type="entry name" value="HTH_LUXR"/>
    <property type="match status" value="1"/>
</dbReference>
<evidence type="ECO:0000313" key="6">
    <source>
        <dbReference type="Proteomes" id="UP000252008"/>
    </source>
</evidence>
<dbReference type="SUPFAM" id="SSF46894">
    <property type="entry name" value="C-terminal effector domain of the bipartite response regulators"/>
    <property type="match status" value="1"/>
</dbReference>
<dbReference type="EMBL" id="UEGS01000001">
    <property type="protein sequence ID" value="SRX82907.1"/>
    <property type="molecule type" value="Genomic_DNA"/>
</dbReference>
<dbReference type="GO" id="GO:0006355">
    <property type="term" value="P:regulation of DNA-templated transcription"/>
    <property type="evidence" value="ECO:0007669"/>
    <property type="project" value="InterPro"/>
</dbReference>
<dbReference type="SUPFAM" id="SSF52540">
    <property type="entry name" value="P-loop containing nucleoside triphosphate hydrolases"/>
    <property type="match status" value="1"/>
</dbReference>
<dbReference type="Gene3D" id="1.10.10.10">
    <property type="entry name" value="Winged helix-like DNA-binding domain superfamily/Winged helix DNA-binding domain"/>
    <property type="match status" value="1"/>
</dbReference>
<protein>
    <submittedName>
        <fullName evidence="5">Transcriptional regulator [Rhodococcus jostii RHA1]</fullName>
    </submittedName>
</protein>
<dbReference type="Pfam" id="PF00196">
    <property type="entry name" value="GerE"/>
    <property type="match status" value="1"/>
</dbReference>
<evidence type="ECO:0000256" key="1">
    <source>
        <dbReference type="ARBA" id="ARBA00023015"/>
    </source>
</evidence>
<sequence>MSWPLVGRSGELRTVEAALASAEMSGVVIYGAAGVGKSRVAREALSTAAGHGWITRWAVGTSSARSIPLGAFTTWAPPGVAEPVQLLRGVIDALTAAPAGEPVVIGIDDVHLLDDLSTFVVHQIVSRQAAKLILTVREGDPIPPAMQEVWRAGRLERLHMQPLPLPETTGLLSQVLGGPVEPDAAQRLWNLTLGNTLYLSHIVEQEIADGRITSVDGTWHWVGDPRLPPSLVELIESRTGDLPGPVGDVIDVLAVGEPVELDALRKIVEPDAVEEAETRGLILLAPTATGHHVRLSHPIYGEVRRKHAPATKLRRLRRMVATELAASAERDEIPVLVRRAALSLDSDLAPDADLLTRAAHGAVWLADLVLAERLALAAVRAGAGAEPSLVRAHALSWLGRGQEADEVLAAIDPTALTDRERARLAFLRASNLLWALGDPDGAKALIDEASRSTPAKDRGYIDAFLAVYWFAMDEPAAALAASEDLAPEDMPPVVGAETAWVLSTIHGDAGRTTTAVTRAQSGYVAATRDFDNPQMRFNIADSHVGALLLAGRIDEAREVAAQVHGQAANLPGATQLIGTAVAGRAALGAGDLRQACTLLEHAATGLCANHSLGWGYRYQIPWATALAMRGDTAAAAETLQALTSMPRPFRKLDHEHSVAGAWVAASQGAASEAVNILLPAAERAAAAGQFAAEVICLQTAAQFGERGCGARLSVLAEIVEGPRAALAARFAEALAHGDAPGLATVAEQFAQIGDHVAAVDASSHAAIEYRRRGLRGSSLGCSAHATRLAEEFGISTPALRQASGRLPLTDREYEIVMLIGEGLSNRAVAERLTLSVRTVESHIYRAMSKTGTSTREELAALLPRRTG</sequence>
<name>A0A375YP18_MYCPF</name>
<dbReference type="Gene3D" id="3.40.50.300">
    <property type="entry name" value="P-loop containing nucleotide triphosphate hydrolases"/>
    <property type="match status" value="1"/>
</dbReference>
<dbReference type="PANTHER" id="PTHR44688">
    <property type="entry name" value="DNA-BINDING TRANSCRIPTIONAL ACTIVATOR DEVR_DOSR"/>
    <property type="match status" value="1"/>
</dbReference>
<evidence type="ECO:0000259" key="4">
    <source>
        <dbReference type="PROSITE" id="PS50043"/>
    </source>
</evidence>
<dbReference type="Proteomes" id="UP000252008">
    <property type="component" value="Unassembled WGS sequence"/>
</dbReference>
<dbReference type="PANTHER" id="PTHR44688:SF16">
    <property type="entry name" value="DNA-BINDING TRANSCRIPTIONAL ACTIVATOR DEVR_DOSR"/>
    <property type="match status" value="1"/>
</dbReference>
<dbReference type="InterPro" id="IPR016032">
    <property type="entry name" value="Sig_transdc_resp-reg_C-effctor"/>
</dbReference>
<keyword evidence="3" id="KW-0804">Transcription</keyword>
<evidence type="ECO:0000256" key="3">
    <source>
        <dbReference type="ARBA" id="ARBA00023163"/>
    </source>
</evidence>
<accession>A0A375YP18</accession>
<reference evidence="5 6" key="1">
    <citation type="submission" date="2018-05" db="EMBL/GenBank/DDBJ databases">
        <authorList>
            <consortium name="IHU Genomes"/>
        </authorList>
    </citation>
    <scope>NUCLEOTIDE SEQUENCE [LARGE SCALE GENOMIC DNA]</scope>
    <source>
        <strain evidence="5 6">P7335</strain>
    </source>
</reference>
<dbReference type="PRINTS" id="PR00038">
    <property type="entry name" value="HTHLUXR"/>
</dbReference>
<evidence type="ECO:0000313" key="5">
    <source>
        <dbReference type="EMBL" id="SRX82907.1"/>
    </source>
</evidence>
<dbReference type="InterPro" id="IPR036388">
    <property type="entry name" value="WH-like_DNA-bd_sf"/>
</dbReference>